<evidence type="ECO:0000313" key="2">
    <source>
        <dbReference type="EMBL" id="OCH20447.1"/>
    </source>
</evidence>
<accession>A0A1B9NXJ2</accession>
<name>A0A1B9NXJ2_ALILO</name>
<feature type="transmembrane region" description="Helical" evidence="1">
    <location>
        <begin position="21"/>
        <end position="40"/>
    </location>
</feature>
<keyword evidence="1" id="KW-0472">Membrane</keyword>
<feature type="transmembrane region" description="Helical" evidence="1">
    <location>
        <begin position="102"/>
        <end position="122"/>
    </location>
</feature>
<keyword evidence="1" id="KW-1133">Transmembrane helix</keyword>
<gene>
    <name evidence="2" type="ORF">A6E04_14735</name>
</gene>
<proteinExistence type="predicted"/>
<dbReference type="RefSeq" id="WP_017021320.1">
    <property type="nucleotide sequence ID" value="NZ_CAWMPN010000012.1"/>
</dbReference>
<dbReference type="Pfam" id="PF10063">
    <property type="entry name" value="DUF2301"/>
    <property type="match status" value="1"/>
</dbReference>
<reference evidence="2 3" key="1">
    <citation type="submission" date="2016-06" db="EMBL/GenBank/DDBJ databases">
        <authorList>
            <person name="Kjaerup R.B."/>
            <person name="Dalgaard T.S."/>
            <person name="Juul-Madsen H.R."/>
        </authorList>
    </citation>
    <scope>NUCLEOTIDE SEQUENCE [LARGE SCALE GENOMIC DNA]</scope>
    <source>
        <strain evidence="2 3">1S159</strain>
    </source>
</reference>
<protein>
    <submittedName>
        <fullName evidence="2">Uncharacterized protein</fullName>
    </submittedName>
</protein>
<evidence type="ECO:0000256" key="1">
    <source>
        <dbReference type="SAM" id="Phobius"/>
    </source>
</evidence>
<sequence>MANTEHIEKLDNIDKFSVITYRCGIALFSLALLLSCIALSDEIGLIALEQPLDKLAYLALAVSSAMSAANLHVYDKKIRIIITWSTWIGLVLLSQLDNSHYFWLPIGFLFITFSGIAMKESFCFSVPGLKAIPFLLCTAVLMLALNIWIIALACLAFSSVVFAFLAIQKWRMPLHFDIGNKAYYQN</sequence>
<dbReference type="EMBL" id="MAJU01000012">
    <property type="protein sequence ID" value="OCH20447.1"/>
    <property type="molecule type" value="Genomic_DNA"/>
</dbReference>
<evidence type="ECO:0000313" key="3">
    <source>
        <dbReference type="Proteomes" id="UP000093523"/>
    </source>
</evidence>
<dbReference type="InterPro" id="IPR019275">
    <property type="entry name" value="DUF2301"/>
</dbReference>
<comment type="caution">
    <text evidence="2">The sequence shown here is derived from an EMBL/GenBank/DDBJ whole genome shotgun (WGS) entry which is preliminary data.</text>
</comment>
<dbReference type="STRING" id="688.A6E04_14735"/>
<feature type="transmembrane region" description="Helical" evidence="1">
    <location>
        <begin position="55"/>
        <end position="73"/>
    </location>
</feature>
<dbReference type="OrthoDB" id="8447652at2"/>
<organism evidence="2 3">
    <name type="scientific">Aliivibrio logei</name>
    <name type="common">Vibrio logei</name>
    <dbReference type="NCBI Taxonomy" id="688"/>
    <lineage>
        <taxon>Bacteria</taxon>
        <taxon>Pseudomonadati</taxon>
        <taxon>Pseudomonadota</taxon>
        <taxon>Gammaproteobacteria</taxon>
        <taxon>Vibrionales</taxon>
        <taxon>Vibrionaceae</taxon>
        <taxon>Aliivibrio</taxon>
    </lineage>
</organism>
<dbReference type="Proteomes" id="UP000093523">
    <property type="component" value="Unassembled WGS sequence"/>
</dbReference>
<keyword evidence="1" id="KW-0812">Transmembrane</keyword>
<feature type="transmembrane region" description="Helical" evidence="1">
    <location>
        <begin position="134"/>
        <end position="167"/>
    </location>
</feature>
<dbReference type="AlphaFoldDB" id="A0A1B9NXJ2"/>